<feature type="compositionally biased region" description="Basic and acidic residues" evidence="1">
    <location>
        <begin position="9"/>
        <end position="21"/>
    </location>
</feature>
<proteinExistence type="predicted"/>
<evidence type="ECO:0008006" key="3">
    <source>
        <dbReference type="Google" id="ProtNLM"/>
    </source>
</evidence>
<gene>
    <name evidence="2" type="ORF">ABXS69_00170</name>
</gene>
<organism evidence="2">
    <name type="scientific">Actinomyces timonensis</name>
    <dbReference type="NCBI Taxonomy" id="1288391"/>
    <lineage>
        <taxon>Bacteria</taxon>
        <taxon>Bacillati</taxon>
        <taxon>Actinomycetota</taxon>
        <taxon>Actinomycetes</taxon>
        <taxon>Actinomycetales</taxon>
        <taxon>Actinomycetaceae</taxon>
        <taxon>Actinomyces</taxon>
    </lineage>
</organism>
<reference evidence="2" key="1">
    <citation type="submission" date="2024-05" db="EMBL/GenBank/DDBJ databases">
        <title>Draft genome assemblies of 36 bacteria isolated from hibernating arctic ground squirrels.</title>
        <authorList>
            <person name="McKee H."/>
            <person name="Mullen L."/>
            <person name="Drown D.M."/>
            <person name="Duddleston K.N."/>
        </authorList>
    </citation>
    <scope>NUCLEOTIDE SEQUENCE</scope>
    <source>
        <strain evidence="2">AR004</strain>
    </source>
</reference>
<feature type="region of interest" description="Disordered" evidence="1">
    <location>
        <begin position="1"/>
        <end position="21"/>
    </location>
</feature>
<dbReference type="EMBL" id="CP159989">
    <property type="protein sequence ID" value="XCP82388.1"/>
    <property type="molecule type" value="Genomic_DNA"/>
</dbReference>
<name>A0AAU8N5V9_9ACTO</name>
<evidence type="ECO:0000313" key="2">
    <source>
        <dbReference type="EMBL" id="XCP82388.1"/>
    </source>
</evidence>
<dbReference type="RefSeq" id="WP_366180632.1">
    <property type="nucleotide sequence ID" value="NZ_CP159989.1"/>
</dbReference>
<accession>A0AAU8N5V9</accession>
<dbReference type="Gene3D" id="3.40.960.10">
    <property type="entry name" value="VSR Endonuclease"/>
    <property type="match status" value="1"/>
</dbReference>
<sequence>MARAMRGNRRQDTRPELDRETTAMLQAEGWTVLRIWERADERALAAKAVSRAGRGAG</sequence>
<dbReference type="AlphaFoldDB" id="A0AAU8N5V9"/>
<protein>
    <recommendedName>
        <fullName evidence="3">DUF559 domain-containing protein</fullName>
    </recommendedName>
</protein>
<evidence type="ECO:0000256" key="1">
    <source>
        <dbReference type="SAM" id="MobiDB-lite"/>
    </source>
</evidence>